<dbReference type="Proteomes" id="UP000471648">
    <property type="component" value="Unassembled WGS sequence"/>
</dbReference>
<feature type="compositionally biased region" description="Basic and acidic residues" evidence="1">
    <location>
        <begin position="241"/>
        <end position="250"/>
    </location>
</feature>
<name>A0A6N9VBL7_STRMI</name>
<reference evidence="2 3" key="1">
    <citation type="submission" date="2020-01" db="EMBL/GenBank/DDBJ databases">
        <title>Insect and environment-associated Actinomycetes.</title>
        <authorList>
            <person name="Currrie C."/>
            <person name="Chevrette M."/>
            <person name="Carlson C."/>
            <person name="Stubbendieck R."/>
            <person name="Wendt-Pienkowski E."/>
        </authorList>
    </citation>
    <scope>NUCLEOTIDE SEQUENCE [LARGE SCALE GENOMIC DNA]</scope>
    <source>
        <strain evidence="2 3">SID14438</strain>
    </source>
</reference>
<accession>A0A6N9VBL7</accession>
<dbReference type="EMBL" id="JAAGME010001046">
    <property type="protein sequence ID" value="NEB70274.1"/>
    <property type="molecule type" value="Genomic_DNA"/>
</dbReference>
<protein>
    <submittedName>
        <fullName evidence="2">Uncharacterized protein</fullName>
    </submittedName>
</protein>
<proteinExistence type="predicted"/>
<evidence type="ECO:0000313" key="2">
    <source>
        <dbReference type="EMBL" id="NEB70274.1"/>
    </source>
</evidence>
<comment type="caution">
    <text evidence="2">The sequence shown here is derived from an EMBL/GenBank/DDBJ whole genome shotgun (WGS) entry which is preliminary data.</text>
</comment>
<evidence type="ECO:0000313" key="3">
    <source>
        <dbReference type="Proteomes" id="UP000471648"/>
    </source>
</evidence>
<gene>
    <name evidence="2" type="ORF">G3I39_24935</name>
</gene>
<organism evidence="2 3">
    <name type="scientific">Streptomyces microflavus</name>
    <name type="common">Streptomyces lipmanii</name>
    <dbReference type="NCBI Taxonomy" id="1919"/>
    <lineage>
        <taxon>Bacteria</taxon>
        <taxon>Bacillati</taxon>
        <taxon>Actinomycetota</taxon>
        <taxon>Actinomycetes</taxon>
        <taxon>Kitasatosporales</taxon>
        <taxon>Streptomycetaceae</taxon>
        <taxon>Streptomyces</taxon>
    </lineage>
</organism>
<dbReference type="AlphaFoldDB" id="A0A6N9VBL7"/>
<sequence>MAFASGVLKVGHALDVDARVQSHVKVGAVHGNAVVDVWVSPPHAHSASNERLVLDFCLGRGELASGGRRGEYFAGIPFEAAKEFAESLSYGVATPVATSTPPIEVSFSELLQKPRETAAKVKAGRGLKIKRRDGEDLHLGVAADRDASLELVRALILMMSRITERSPEGSAAVQDAALRAFPWAQALPLTARQEFVGELLSLTEAGASLGLLEPSAAVIAAWRSTAQVYADPELLATLTSDHGDDDHGDALEPQAGTGHPRQTDR</sequence>
<evidence type="ECO:0000256" key="1">
    <source>
        <dbReference type="SAM" id="MobiDB-lite"/>
    </source>
</evidence>
<feature type="region of interest" description="Disordered" evidence="1">
    <location>
        <begin position="238"/>
        <end position="265"/>
    </location>
</feature>